<reference evidence="1" key="1">
    <citation type="submission" date="2023-06" db="EMBL/GenBank/DDBJ databases">
        <authorList>
            <consortium name="Lawrence Berkeley National Laboratory"/>
            <person name="Ahrendt S."/>
            <person name="Sahu N."/>
            <person name="Indic B."/>
            <person name="Wong-Bajracharya J."/>
            <person name="Merenyi Z."/>
            <person name="Ke H.-M."/>
            <person name="Monk M."/>
            <person name="Kocsube S."/>
            <person name="Drula E."/>
            <person name="Lipzen A."/>
            <person name="Balint B."/>
            <person name="Henrissat B."/>
            <person name="Andreopoulos B."/>
            <person name="Martin F.M."/>
            <person name="Harder C.B."/>
            <person name="Rigling D."/>
            <person name="Ford K.L."/>
            <person name="Foster G.D."/>
            <person name="Pangilinan J."/>
            <person name="Papanicolaou A."/>
            <person name="Barry K."/>
            <person name="LaButti K."/>
            <person name="Viragh M."/>
            <person name="Koriabine M."/>
            <person name="Yan M."/>
            <person name="Riley R."/>
            <person name="Champramary S."/>
            <person name="Plett K.L."/>
            <person name="Tsai I.J."/>
            <person name="Slot J."/>
            <person name="Sipos G."/>
            <person name="Plett J."/>
            <person name="Nagy L.G."/>
            <person name="Grigoriev I.V."/>
        </authorList>
    </citation>
    <scope>NUCLEOTIDE SEQUENCE</scope>
    <source>
        <strain evidence="1">FPL87.14</strain>
    </source>
</reference>
<name>A0AA39J3X3_9AGAR</name>
<gene>
    <name evidence="1" type="ORF">EV421DRAFT_1740123</name>
</gene>
<protein>
    <submittedName>
        <fullName evidence="1">Uncharacterized protein</fullName>
    </submittedName>
</protein>
<sequence length="261" mass="29450">MAQNEPNSTRLREVATTIATSTNPGTAANTVALGVVLWCSVAKILPRWSPSSAIDSLADAIEEVADVYRKNRSMLDDYGRSFETELNKLELAALDLKEKYIEDSLNVPWRNLPSWLSYQKYAWATARTNRREVDMLKSSLNLAIIRARKGSLHTALEIGDQRGDNVDRVKWSGRNIEIINVAIRLAIRGITGNREWVRLDVLRMGNGQYKDVAQHERHTRILFSDSTGAGGCTNLTRPVERAGRMLQEYRERTELLVNPGR</sequence>
<keyword evidence="2" id="KW-1185">Reference proteome</keyword>
<dbReference type="AlphaFoldDB" id="A0AA39J3X3"/>
<comment type="caution">
    <text evidence="1">The sequence shown here is derived from an EMBL/GenBank/DDBJ whole genome shotgun (WGS) entry which is preliminary data.</text>
</comment>
<organism evidence="1 2">
    <name type="scientific">Armillaria borealis</name>
    <dbReference type="NCBI Taxonomy" id="47425"/>
    <lineage>
        <taxon>Eukaryota</taxon>
        <taxon>Fungi</taxon>
        <taxon>Dikarya</taxon>
        <taxon>Basidiomycota</taxon>
        <taxon>Agaricomycotina</taxon>
        <taxon>Agaricomycetes</taxon>
        <taxon>Agaricomycetidae</taxon>
        <taxon>Agaricales</taxon>
        <taxon>Marasmiineae</taxon>
        <taxon>Physalacriaceae</taxon>
        <taxon>Armillaria</taxon>
    </lineage>
</organism>
<proteinExistence type="predicted"/>
<evidence type="ECO:0000313" key="1">
    <source>
        <dbReference type="EMBL" id="KAK0435667.1"/>
    </source>
</evidence>
<evidence type="ECO:0000313" key="2">
    <source>
        <dbReference type="Proteomes" id="UP001175226"/>
    </source>
</evidence>
<dbReference type="Proteomes" id="UP001175226">
    <property type="component" value="Unassembled WGS sequence"/>
</dbReference>
<accession>A0AA39J3X3</accession>
<dbReference type="EMBL" id="JAUEPT010000061">
    <property type="protein sequence ID" value="KAK0435667.1"/>
    <property type="molecule type" value="Genomic_DNA"/>
</dbReference>